<dbReference type="InterPro" id="IPR025369">
    <property type="entry name" value="DUF4274"/>
</dbReference>
<organism evidence="2 3">
    <name type="scientific">Chryseobacterium zhengzhouense</name>
    <dbReference type="NCBI Taxonomy" id="1636086"/>
    <lineage>
        <taxon>Bacteria</taxon>
        <taxon>Pseudomonadati</taxon>
        <taxon>Bacteroidota</taxon>
        <taxon>Flavobacteriia</taxon>
        <taxon>Flavobacteriales</taxon>
        <taxon>Weeksellaceae</taxon>
        <taxon>Chryseobacterium group</taxon>
        <taxon>Chryseobacterium</taxon>
    </lineage>
</organism>
<evidence type="ECO:0000313" key="3">
    <source>
        <dbReference type="Proteomes" id="UP001596550"/>
    </source>
</evidence>
<proteinExistence type="predicted"/>
<reference evidence="3" key="1">
    <citation type="journal article" date="2019" name="Int. J. Syst. Evol. Microbiol.">
        <title>The Global Catalogue of Microorganisms (GCM) 10K type strain sequencing project: providing services to taxonomists for standard genome sequencing and annotation.</title>
        <authorList>
            <consortium name="The Broad Institute Genomics Platform"/>
            <consortium name="The Broad Institute Genome Sequencing Center for Infectious Disease"/>
            <person name="Wu L."/>
            <person name="Ma J."/>
        </authorList>
    </citation>
    <scope>NUCLEOTIDE SEQUENCE [LARGE SCALE GENOMIC DNA]</scope>
    <source>
        <strain evidence="3">CCUG 54781</strain>
    </source>
</reference>
<protein>
    <submittedName>
        <fullName evidence="2">DUF4274 domain-containing protein</fullName>
    </submittedName>
</protein>
<dbReference type="EMBL" id="JBHTCR010000009">
    <property type="protein sequence ID" value="MFC7348327.1"/>
    <property type="molecule type" value="Genomic_DNA"/>
</dbReference>
<evidence type="ECO:0000259" key="1">
    <source>
        <dbReference type="Pfam" id="PF14096"/>
    </source>
</evidence>
<gene>
    <name evidence="2" type="ORF">ACFQO9_16530</name>
</gene>
<accession>A0ABW2M1K3</accession>
<dbReference type="Proteomes" id="UP001596550">
    <property type="component" value="Unassembled WGS sequence"/>
</dbReference>
<dbReference type="RefSeq" id="WP_378181815.1">
    <property type="nucleotide sequence ID" value="NZ_JBHTCR010000009.1"/>
</dbReference>
<dbReference type="Pfam" id="PF14096">
    <property type="entry name" value="DUF4274"/>
    <property type="match status" value="1"/>
</dbReference>
<comment type="caution">
    <text evidence="2">The sequence shown here is derived from an EMBL/GenBank/DDBJ whole genome shotgun (WGS) entry which is preliminary data.</text>
</comment>
<name>A0ABW2M1K3_9FLAO</name>
<evidence type="ECO:0000313" key="2">
    <source>
        <dbReference type="EMBL" id="MFC7348327.1"/>
    </source>
</evidence>
<sequence length="274" mass="32463">MKEITQERKQFIDDNFYEGIDENELNKSKFELLTSPYELQYLAEKHNWDNGIKILQWISESNICSEATALQLFWLSQPKDYQSYKLTETIKGEYVGDKNDIFQLIKTILNNFENGFYKKTDIHFDPTIHMEAEPQVPDIMKEATNGEETYIYLEKSDVDSWFGEILENKIKRCDTTMELYNIASFVKNNFNDKAELILKHPLCDKGIALMLFWRLKTHTPLWYSADTILNQIIKKIQNCEYPEIVAYNPKLDTEIKMKEPKPKWTIPEFMIRPI</sequence>
<keyword evidence="3" id="KW-1185">Reference proteome</keyword>
<feature type="domain" description="DUF4274" evidence="1">
    <location>
        <begin position="35"/>
        <end position="111"/>
    </location>
</feature>